<dbReference type="PROSITE" id="PS51128">
    <property type="entry name" value="ZF_DKSA_2"/>
    <property type="match status" value="1"/>
</dbReference>
<dbReference type="Pfam" id="PF01258">
    <property type="entry name" value="zf-dskA_traR"/>
    <property type="match status" value="1"/>
</dbReference>
<dbReference type="KEGG" id="ggr:HKW67_10100"/>
<dbReference type="Proteomes" id="UP000500938">
    <property type="component" value="Chromosome"/>
</dbReference>
<evidence type="ECO:0000256" key="2">
    <source>
        <dbReference type="ARBA" id="ARBA00022771"/>
    </source>
</evidence>
<proteinExistence type="predicted"/>
<keyword evidence="1" id="KW-0479">Metal-binding</keyword>
<evidence type="ECO:0000256" key="4">
    <source>
        <dbReference type="PROSITE-ProRule" id="PRU00510"/>
    </source>
</evidence>
<dbReference type="Gene3D" id="1.20.120.910">
    <property type="entry name" value="DksA, coiled-coil domain"/>
    <property type="match status" value="1"/>
</dbReference>
<feature type="zinc finger region" description="dksA C4-type" evidence="4">
    <location>
        <begin position="70"/>
        <end position="94"/>
    </location>
</feature>
<dbReference type="SUPFAM" id="SSF57716">
    <property type="entry name" value="Glucocorticoid receptor-like (DNA-binding domain)"/>
    <property type="match status" value="1"/>
</dbReference>
<name>A0A6M4IQU7_9BACT</name>
<accession>A0A6M4IQU7</accession>
<feature type="domain" description="Zinc finger DksA/TraR C4-type" evidence="5">
    <location>
        <begin position="65"/>
        <end position="95"/>
    </location>
</feature>
<dbReference type="PANTHER" id="PTHR33823">
    <property type="entry name" value="RNA POLYMERASE-BINDING TRANSCRIPTION FACTOR DKSA-RELATED"/>
    <property type="match status" value="1"/>
</dbReference>
<keyword evidence="3" id="KW-0862">Zinc</keyword>
<dbReference type="EMBL" id="CP053085">
    <property type="protein sequence ID" value="QJR35837.1"/>
    <property type="molecule type" value="Genomic_DNA"/>
</dbReference>
<evidence type="ECO:0000313" key="6">
    <source>
        <dbReference type="EMBL" id="QJR35837.1"/>
    </source>
</evidence>
<dbReference type="GO" id="GO:0008270">
    <property type="term" value="F:zinc ion binding"/>
    <property type="evidence" value="ECO:0007669"/>
    <property type="project" value="UniProtKB-KW"/>
</dbReference>
<sequence length="98" mass="10664">MKTLHTLSTTELRWLVSELNTERARLDRALALADFDPKEIAVGVHTETAARRDALVAALDRIGAGTYGACERCYQDIPYGRLMVVPEATLCVACLAGS</sequence>
<dbReference type="RefSeq" id="WP_171225267.1">
    <property type="nucleotide sequence ID" value="NZ_CP053085.1"/>
</dbReference>
<dbReference type="InterPro" id="IPR000962">
    <property type="entry name" value="Znf_DskA_TraR"/>
</dbReference>
<evidence type="ECO:0000256" key="1">
    <source>
        <dbReference type="ARBA" id="ARBA00022723"/>
    </source>
</evidence>
<protein>
    <recommendedName>
        <fullName evidence="5">Zinc finger DksA/TraR C4-type domain-containing protein</fullName>
    </recommendedName>
</protein>
<gene>
    <name evidence="6" type="ORF">HKW67_10100</name>
</gene>
<evidence type="ECO:0000313" key="7">
    <source>
        <dbReference type="Proteomes" id="UP000500938"/>
    </source>
</evidence>
<reference evidence="6 7" key="1">
    <citation type="submission" date="2020-05" db="EMBL/GenBank/DDBJ databases">
        <title>Complete genome sequence of Gemmatimonas greenlandica TET16.</title>
        <authorList>
            <person name="Zeng Y."/>
        </authorList>
    </citation>
    <scope>NUCLEOTIDE SEQUENCE [LARGE SCALE GENOMIC DNA]</scope>
    <source>
        <strain evidence="6 7">TET16</strain>
    </source>
</reference>
<evidence type="ECO:0000259" key="5">
    <source>
        <dbReference type="Pfam" id="PF01258"/>
    </source>
</evidence>
<dbReference type="AlphaFoldDB" id="A0A6M4IQU7"/>
<organism evidence="6 7">
    <name type="scientific">Gemmatimonas groenlandica</name>
    <dbReference type="NCBI Taxonomy" id="2732249"/>
    <lineage>
        <taxon>Bacteria</taxon>
        <taxon>Pseudomonadati</taxon>
        <taxon>Gemmatimonadota</taxon>
        <taxon>Gemmatimonadia</taxon>
        <taxon>Gemmatimonadales</taxon>
        <taxon>Gemmatimonadaceae</taxon>
        <taxon>Gemmatimonas</taxon>
    </lineage>
</organism>
<dbReference type="PROSITE" id="PS01102">
    <property type="entry name" value="ZF_DKSA_1"/>
    <property type="match status" value="1"/>
</dbReference>
<keyword evidence="7" id="KW-1185">Reference proteome</keyword>
<keyword evidence="2" id="KW-0863">Zinc-finger</keyword>
<evidence type="ECO:0000256" key="3">
    <source>
        <dbReference type="ARBA" id="ARBA00022833"/>
    </source>
</evidence>
<dbReference type="InterPro" id="IPR020458">
    <property type="entry name" value="Znf_DskA_TraR_CS"/>
</dbReference>